<feature type="short sequence motif" description="'KMSKS' region" evidence="8">
    <location>
        <begin position="601"/>
        <end position="605"/>
    </location>
</feature>
<dbReference type="HAMAP" id="MF_02005">
    <property type="entry name" value="Val_tRNA_synth_type2"/>
    <property type="match status" value="1"/>
</dbReference>
<dbReference type="Proteomes" id="UP000632740">
    <property type="component" value="Unassembled WGS sequence"/>
</dbReference>
<accession>A0A919P1Y0</accession>
<proteinExistence type="inferred from homology"/>
<dbReference type="NCBIfam" id="NF009687">
    <property type="entry name" value="PRK13208.1"/>
    <property type="match status" value="1"/>
</dbReference>
<comment type="catalytic activity">
    <reaction evidence="7 8">
        <text>tRNA(Val) + L-valine + ATP = L-valyl-tRNA(Val) + AMP + diphosphate</text>
        <dbReference type="Rhea" id="RHEA:10704"/>
        <dbReference type="Rhea" id="RHEA-COMP:9672"/>
        <dbReference type="Rhea" id="RHEA-COMP:9708"/>
        <dbReference type="ChEBI" id="CHEBI:30616"/>
        <dbReference type="ChEBI" id="CHEBI:33019"/>
        <dbReference type="ChEBI" id="CHEBI:57762"/>
        <dbReference type="ChEBI" id="CHEBI:78442"/>
        <dbReference type="ChEBI" id="CHEBI:78537"/>
        <dbReference type="ChEBI" id="CHEBI:456215"/>
        <dbReference type="EC" id="6.1.1.9"/>
    </reaction>
</comment>
<evidence type="ECO:0000256" key="1">
    <source>
        <dbReference type="ARBA" id="ARBA00022490"/>
    </source>
</evidence>
<evidence type="ECO:0000256" key="3">
    <source>
        <dbReference type="ARBA" id="ARBA00022741"/>
    </source>
</evidence>
<dbReference type="GO" id="GO:0005524">
    <property type="term" value="F:ATP binding"/>
    <property type="evidence" value="ECO:0007669"/>
    <property type="project" value="UniProtKB-UniRule"/>
</dbReference>
<dbReference type="EC" id="6.1.1.9" evidence="8"/>
<dbReference type="InterPro" id="IPR048044">
    <property type="entry name" value="Valyl-tRNA_ligase_actino"/>
</dbReference>
<dbReference type="EMBL" id="BONK01000008">
    <property type="protein sequence ID" value="GIG21783.1"/>
    <property type="molecule type" value="Genomic_DNA"/>
</dbReference>
<dbReference type="InterPro" id="IPR013155">
    <property type="entry name" value="M/V/L/I-tRNA-synth_anticd-bd"/>
</dbReference>
<dbReference type="Gene3D" id="3.90.740.10">
    <property type="entry name" value="Valyl/Leucyl/Isoleucyl-tRNA synthetase, editing domain"/>
    <property type="match status" value="1"/>
</dbReference>
<evidence type="ECO:0000256" key="2">
    <source>
        <dbReference type="ARBA" id="ARBA00022598"/>
    </source>
</evidence>
<feature type="region of interest" description="Disordered" evidence="9">
    <location>
        <begin position="1"/>
        <end position="21"/>
    </location>
</feature>
<dbReference type="InterPro" id="IPR014729">
    <property type="entry name" value="Rossmann-like_a/b/a_fold"/>
</dbReference>
<keyword evidence="2 8" id="KW-0436">Ligase</keyword>
<keyword evidence="6 8" id="KW-0030">Aminoacyl-tRNA synthetase</keyword>
<dbReference type="Pfam" id="PF08264">
    <property type="entry name" value="Anticodon_1"/>
    <property type="match status" value="1"/>
</dbReference>
<dbReference type="SUPFAM" id="SSF47323">
    <property type="entry name" value="Anticodon-binding domain of a subclass of class I aminoacyl-tRNA synthetases"/>
    <property type="match status" value="1"/>
</dbReference>
<evidence type="ECO:0000313" key="12">
    <source>
        <dbReference type="EMBL" id="GIG21783.1"/>
    </source>
</evidence>
<evidence type="ECO:0000313" key="13">
    <source>
        <dbReference type="Proteomes" id="UP000632740"/>
    </source>
</evidence>
<dbReference type="GO" id="GO:0004832">
    <property type="term" value="F:valine-tRNA ligase activity"/>
    <property type="evidence" value="ECO:0007669"/>
    <property type="project" value="UniProtKB-UniRule"/>
</dbReference>
<evidence type="ECO:0000256" key="8">
    <source>
        <dbReference type="HAMAP-Rule" id="MF_02005"/>
    </source>
</evidence>
<evidence type="ECO:0000259" key="11">
    <source>
        <dbReference type="Pfam" id="PF08264"/>
    </source>
</evidence>
<keyword evidence="13" id="KW-1185">Reference proteome</keyword>
<feature type="short sequence motif" description="'HIGH' region" evidence="8">
    <location>
        <begin position="63"/>
        <end position="73"/>
    </location>
</feature>
<dbReference type="SUPFAM" id="SSF50677">
    <property type="entry name" value="ValRS/IleRS/LeuRS editing domain"/>
    <property type="match status" value="1"/>
</dbReference>
<dbReference type="InterPro" id="IPR009008">
    <property type="entry name" value="Val/Leu/Ile-tRNA-synth_edit"/>
</dbReference>
<evidence type="ECO:0000256" key="7">
    <source>
        <dbReference type="ARBA" id="ARBA00047552"/>
    </source>
</evidence>
<keyword evidence="1 8" id="KW-0963">Cytoplasm</keyword>
<evidence type="ECO:0000256" key="5">
    <source>
        <dbReference type="ARBA" id="ARBA00022917"/>
    </source>
</evidence>
<dbReference type="PANTHER" id="PTHR11946">
    <property type="entry name" value="VALYL-TRNA SYNTHETASES"/>
    <property type="match status" value="1"/>
</dbReference>
<dbReference type="InterPro" id="IPR033705">
    <property type="entry name" value="Anticodon_Ia_Val"/>
</dbReference>
<evidence type="ECO:0000256" key="4">
    <source>
        <dbReference type="ARBA" id="ARBA00022840"/>
    </source>
</evidence>
<comment type="subcellular location">
    <subcellularLocation>
        <location evidence="8">Cytoplasm</location>
    </subcellularLocation>
</comment>
<reference evidence="12" key="1">
    <citation type="submission" date="2021-01" db="EMBL/GenBank/DDBJ databases">
        <title>Whole genome shotgun sequence of Cellulomonas chitinilytica NBRC 110799.</title>
        <authorList>
            <person name="Komaki H."/>
            <person name="Tamura T."/>
        </authorList>
    </citation>
    <scope>NUCLEOTIDE SEQUENCE</scope>
    <source>
        <strain evidence="12">NBRC 110799</strain>
    </source>
</reference>
<keyword evidence="4 8" id="KW-0067">ATP-binding</keyword>
<feature type="domain" description="Methionyl/Valyl/Leucyl/Isoleucyl-tRNA synthetase anticodon-binding" evidence="11">
    <location>
        <begin position="683"/>
        <end position="832"/>
    </location>
</feature>
<dbReference type="PRINTS" id="PR00986">
    <property type="entry name" value="TRNASYNTHVAL"/>
</dbReference>
<dbReference type="InterPro" id="IPR022874">
    <property type="entry name" value="Valine-tRNA_ligase_type_2"/>
</dbReference>
<evidence type="ECO:0000256" key="9">
    <source>
        <dbReference type="SAM" id="MobiDB-lite"/>
    </source>
</evidence>
<dbReference type="InterPro" id="IPR001412">
    <property type="entry name" value="aa-tRNA-synth_I_CS"/>
</dbReference>
<dbReference type="PROSITE" id="PS00178">
    <property type="entry name" value="AA_TRNA_LIGASE_I"/>
    <property type="match status" value="1"/>
</dbReference>
<name>A0A919P1Y0_9CELL</name>
<dbReference type="NCBIfam" id="NF000540">
    <property type="entry name" value="alt_ValS"/>
    <property type="match status" value="1"/>
</dbReference>
<dbReference type="PANTHER" id="PTHR11946:SF93">
    <property type="entry name" value="VALINE--TRNA LIGASE, CHLOROPLASTIC_MITOCHONDRIAL 2"/>
    <property type="match status" value="1"/>
</dbReference>
<dbReference type="InterPro" id="IPR009080">
    <property type="entry name" value="tRNAsynth_Ia_anticodon-bd"/>
</dbReference>
<dbReference type="SUPFAM" id="SSF52374">
    <property type="entry name" value="Nucleotidylyl transferase"/>
    <property type="match status" value="1"/>
</dbReference>
<comment type="domain">
    <text evidence="8">ValRS has two distinct active sites: one for aminoacylation and one for editing. The misactivated threonine is translocated from the active site to the editing site.</text>
</comment>
<dbReference type="InterPro" id="IPR002300">
    <property type="entry name" value="aa-tRNA-synth_Ia"/>
</dbReference>
<dbReference type="AlphaFoldDB" id="A0A919P1Y0"/>
<dbReference type="Gene3D" id="1.10.730.10">
    <property type="entry name" value="Isoleucyl-tRNA Synthetase, Domain 1"/>
    <property type="match status" value="1"/>
</dbReference>
<protein>
    <recommendedName>
        <fullName evidence="8">Valine--tRNA ligase</fullName>
        <ecNumber evidence="8">6.1.1.9</ecNumber>
    </recommendedName>
    <alternativeName>
        <fullName evidence="8">Valyl-tRNA synthetase</fullName>
        <shortName evidence="8">ValRS</shortName>
    </alternativeName>
</protein>
<dbReference type="GO" id="GO:0005829">
    <property type="term" value="C:cytosol"/>
    <property type="evidence" value="ECO:0007669"/>
    <property type="project" value="TreeGrafter"/>
</dbReference>
<comment type="similarity">
    <text evidence="8">Belongs to the class-I aminoacyl-tRNA synthetase family. ValS type 2 subfamily.</text>
</comment>
<feature type="binding site" evidence="8">
    <location>
        <position position="604"/>
    </location>
    <ligand>
        <name>ATP</name>
        <dbReference type="ChEBI" id="CHEBI:30616"/>
    </ligand>
</feature>
<dbReference type="RefSeq" id="WP_203754765.1">
    <property type="nucleotide sequence ID" value="NZ_BONK01000008.1"/>
</dbReference>
<feature type="domain" description="Aminoacyl-tRNA synthetase class Ia" evidence="10">
    <location>
        <begin position="147"/>
        <end position="639"/>
    </location>
</feature>
<comment type="function">
    <text evidence="8">Catalyzes the attachment of valine to tRNA(Val). As ValRS can inadvertently accommodate and process structurally similar amino acids such as threonine, to avoid such errors, it has a 'posttransfer' editing activity that hydrolyzes mischarged Thr-tRNA(Val) in a tRNA-dependent manner.</text>
</comment>
<dbReference type="Pfam" id="PF00133">
    <property type="entry name" value="tRNA-synt_1"/>
    <property type="match status" value="2"/>
</dbReference>
<gene>
    <name evidence="8 12" type="primary">valS</name>
    <name evidence="12" type="ORF">Cch01nite_25070</name>
</gene>
<evidence type="ECO:0000256" key="6">
    <source>
        <dbReference type="ARBA" id="ARBA00023146"/>
    </source>
</evidence>
<sequence length="885" mass="97117">MSDLRPDPALSTPSTTGAREVPDRVSLDGVEERWDAAWSAQDLYGFDRSKTRDEVYSIDTPPPTVSGSLHVGHVFSYTHTDVVARFQRMRGREVFYPMGWDDNGLPTERRVQNYYGVRCDPTLPYVPDFVPPHNGTDGKVVKPGDQVPVSRRNFVELCEVLTVEDERQFEALWRRLGLSVDWSMTYQTVSAESRAVAQQAFLRNLARGEAYQAEAPGLWDVTFQTAVAQAELEARDYPGAFHKVAFHREDGAPVYIETTRPELLPACVALIAHPDDERYQHLFGTTVTSPLFGVELPVLAHPAAEPDKGAGIAMCCTFGDLTDVQWWRELQLPTRSVVGRDGRIVRDTPDWIGSEAGRALFGELAGKTTFSAREAVVAGLRESGDLDGEPTPTQRKANFYEKGDKPLEIVTSRQWYIRNGGRDEQLREALLARGAELGFAPDFMRVRYENWVGGLNGDWLVSRQRFFGVPFPVWYPLDEQGEVDHDSPILPSEDLLPIDPSSDVPAGYTADQRGVPGGFVGDPDIMDTWATSSLTPQIVGGWRSDPDLFARVFPMDLRPQGQDIIRTWLFSTVVRSHLEHGSLPWTQAAISGWILDPDRKKMSKSKGNVVTPMGLLEEHGSDAVRYWAASARLGTDAAFEIGQMKIGRRLAIKVLNASKFALSFGSPTEPVLLDPALVTNPLDRAMLAGLVDVVEKATAALESYDHTRALELSETFFWTFCDDYLELVKDRAYGAGATEVSAETASARAALGIALDVLLRLFAPVLPFATEEVWSWWREGSVHRAPWPDAAPLRAAAGDADPSVVAAAGAALAALRKVKSEAKVSMRTEISAVRLAVPTALRAGVDAALEDVRAAGRVVGTLTLADDDGEQVVAHDAELVPAAAV</sequence>
<evidence type="ECO:0000259" key="10">
    <source>
        <dbReference type="Pfam" id="PF00133"/>
    </source>
</evidence>
<keyword evidence="3 8" id="KW-0547">Nucleotide-binding</keyword>
<feature type="domain" description="Aminoacyl-tRNA synthetase class Ia" evidence="10">
    <location>
        <begin position="36"/>
        <end position="117"/>
    </location>
</feature>
<organism evidence="12 13">
    <name type="scientific">Cellulomonas chitinilytica</name>
    <dbReference type="NCBI Taxonomy" id="398759"/>
    <lineage>
        <taxon>Bacteria</taxon>
        <taxon>Bacillati</taxon>
        <taxon>Actinomycetota</taxon>
        <taxon>Actinomycetes</taxon>
        <taxon>Micrococcales</taxon>
        <taxon>Cellulomonadaceae</taxon>
        <taxon>Cellulomonas</taxon>
    </lineage>
</organism>
<keyword evidence="5 8" id="KW-0648">Protein biosynthesis</keyword>
<comment type="caution">
    <text evidence="12">The sequence shown here is derived from an EMBL/GenBank/DDBJ whole genome shotgun (WGS) entry which is preliminary data.</text>
</comment>
<dbReference type="InterPro" id="IPR002303">
    <property type="entry name" value="Valyl-tRNA_ligase"/>
</dbReference>
<dbReference type="Gene3D" id="3.40.50.620">
    <property type="entry name" value="HUPs"/>
    <property type="match status" value="2"/>
</dbReference>
<dbReference type="CDD" id="cd07962">
    <property type="entry name" value="Anticodon_Ia_Val"/>
    <property type="match status" value="1"/>
</dbReference>
<dbReference type="GO" id="GO:0002161">
    <property type="term" value="F:aminoacyl-tRNA deacylase activity"/>
    <property type="evidence" value="ECO:0007669"/>
    <property type="project" value="InterPro"/>
</dbReference>
<comment type="subunit">
    <text evidence="8">Monomer.</text>
</comment>
<dbReference type="GO" id="GO:0006438">
    <property type="term" value="P:valyl-tRNA aminoacylation"/>
    <property type="evidence" value="ECO:0007669"/>
    <property type="project" value="UniProtKB-UniRule"/>
</dbReference>